<keyword evidence="3" id="KW-1185">Reference proteome</keyword>
<name>A0A7J7P5T0_9MAGN</name>
<dbReference type="PANTHER" id="PTHR32278">
    <property type="entry name" value="F-BOX DOMAIN-CONTAINING PROTEIN"/>
    <property type="match status" value="1"/>
</dbReference>
<dbReference type="EMBL" id="JACGCM010000236">
    <property type="protein sequence ID" value="KAF6174817.1"/>
    <property type="molecule type" value="Genomic_DNA"/>
</dbReference>
<evidence type="ECO:0000313" key="3">
    <source>
        <dbReference type="Proteomes" id="UP000541444"/>
    </source>
</evidence>
<gene>
    <name evidence="2" type="ORF">GIB67_010643</name>
</gene>
<reference evidence="2 3" key="1">
    <citation type="journal article" date="2020" name="IScience">
        <title>Genome Sequencing of the Endangered Kingdonia uniflora (Circaeasteraceae, Ranunculales) Reveals Potential Mechanisms of Evolutionary Specialization.</title>
        <authorList>
            <person name="Sun Y."/>
            <person name="Deng T."/>
            <person name="Zhang A."/>
            <person name="Moore M.J."/>
            <person name="Landis J.B."/>
            <person name="Lin N."/>
            <person name="Zhang H."/>
            <person name="Zhang X."/>
            <person name="Huang J."/>
            <person name="Zhang X."/>
            <person name="Sun H."/>
            <person name="Wang H."/>
        </authorList>
    </citation>
    <scope>NUCLEOTIDE SEQUENCE [LARGE SCALE GENOMIC DNA]</scope>
    <source>
        <strain evidence="2">TB1705</strain>
        <tissue evidence="2">Leaf</tissue>
    </source>
</reference>
<evidence type="ECO:0000313" key="2">
    <source>
        <dbReference type="EMBL" id="KAF6174817.1"/>
    </source>
</evidence>
<sequence>MGKRTPKKPIKQTQGERLKLVEDSITELTASNKLMTKQIKATLVTVMAKVASSKVVGDKVDCSEGGSSKGRVRGLPMSSFMRNRQLTGINSMNPPLLRAVERGKEMIFFPRSRKEGIPQRQWTSGQRFLAESKQWDNAKQRGSGDRYGSHDRRGRGRNYTPNNFGTRSRTNNYQPNQGIRATKYEQQPQYGTQYGYQGNLESQVVNPIIFAFQDLNSDVKINVPNFDGKLDANGFINWLNRGRKQSVDDYTSDFYMLSSHVILSESEAQRVSRFCLGLTKRIQDEILFSPQPLSEIVEMARRVEAKLKPSGYPVGTVAELLDVPKLLVEGTMETQKLSPKTTYVAYFIYKLRAGAKGFDQTPVHVLISFIEIKGCQKSRSVYLDTNNAVWSRKRKDGWLEIEMGEFFNDAGEDGAINMILKDMNRGDSKSGLIIQGIELRPKHDSTPETLIAKKAYMIKATDLKYLDAENPKCWQYITDPRFGKVAQLLDVPKRRASGTKVTAAMETRELSPKTTYEAYFVYKLNREAEGFKQMPAKALISFIGMEDSERSTSVYLNPNSQVPPQIREDGWLEIKMGEFFNSEGEDGVVHMILKEIKRRDSKSGLVIQGIELRPKSV</sequence>
<dbReference type="Proteomes" id="UP000541444">
    <property type="component" value="Unassembled WGS sequence"/>
</dbReference>
<feature type="compositionally biased region" description="Basic and acidic residues" evidence="1">
    <location>
        <begin position="133"/>
        <end position="151"/>
    </location>
</feature>
<feature type="compositionally biased region" description="Polar residues" evidence="1">
    <location>
        <begin position="159"/>
        <end position="175"/>
    </location>
</feature>
<dbReference type="AlphaFoldDB" id="A0A7J7P5T0"/>
<dbReference type="OrthoDB" id="1918565at2759"/>
<protein>
    <submittedName>
        <fullName evidence="2">Uncharacterized protein</fullName>
    </submittedName>
</protein>
<dbReference type="InterPro" id="IPR025886">
    <property type="entry name" value="PP2-like"/>
</dbReference>
<organism evidence="2 3">
    <name type="scientific">Kingdonia uniflora</name>
    <dbReference type="NCBI Taxonomy" id="39325"/>
    <lineage>
        <taxon>Eukaryota</taxon>
        <taxon>Viridiplantae</taxon>
        <taxon>Streptophyta</taxon>
        <taxon>Embryophyta</taxon>
        <taxon>Tracheophyta</taxon>
        <taxon>Spermatophyta</taxon>
        <taxon>Magnoliopsida</taxon>
        <taxon>Ranunculales</taxon>
        <taxon>Circaeasteraceae</taxon>
        <taxon>Kingdonia</taxon>
    </lineage>
</organism>
<evidence type="ECO:0000256" key="1">
    <source>
        <dbReference type="SAM" id="MobiDB-lite"/>
    </source>
</evidence>
<proteinExistence type="predicted"/>
<feature type="region of interest" description="Disordered" evidence="1">
    <location>
        <begin position="130"/>
        <end position="175"/>
    </location>
</feature>
<dbReference type="Pfam" id="PF14299">
    <property type="entry name" value="PP2"/>
    <property type="match status" value="2"/>
</dbReference>
<dbReference type="PANTHER" id="PTHR32278:SF111">
    <property type="entry name" value="F-BOX PROTEIN PP2-B12-RELATED"/>
    <property type="match status" value="1"/>
</dbReference>
<accession>A0A7J7P5T0</accession>
<comment type="caution">
    <text evidence="2">The sequence shown here is derived from an EMBL/GenBank/DDBJ whole genome shotgun (WGS) entry which is preliminary data.</text>
</comment>